<dbReference type="NCBIfam" id="TIGR01554">
    <property type="entry name" value="major_cap_HK97"/>
    <property type="match status" value="1"/>
</dbReference>
<dbReference type="EMBL" id="PJCH01000009">
    <property type="protein sequence ID" value="PQA87238.1"/>
    <property type="molecule type" value="Genomic_DNA"/>
</dbReference>
<accession>A0A2S7K468</accession>
<dbReference type="InterPro" id="IPR024455">
    <property type="entry name" value="Phage_capsid"/>
</dbReference>
<proteinExistence type="predicted"/>
<reference evidence="3 4" key="1">
    <citation type="submission" date="2017-12" db="EMBL/GenBank/DDBJ databases">
        <authorList>
            <person name="Hurst M.R.H."/>
        </authorList>
    </citation>
    <scope>NUCLEOTIDE SEQUENCE [LARGE SCALE GENOMIC DNA]</scope>
    <source>
        <strain evidence="3 4">SY-3-19</strain>
    </source>
</reference>
<dbReference type="Proteomes" id="UP000239504">
    <property type="component" value="Unassembled WGS sequence"/>
</dbReference>
<dbReference type="SUPFAM" id="SSF56563">
    <property type="entry name" value="Major capsid protein gp5"/>
    <property type="match status" value="1"/>
</dbReference>
<dbReference type="InterPro" id="IPR054612">
    <property type="entry name" value="Phage_capsid-like_C"/>
</dbReference>
<dbReference type="Pfam" id="PF05065">
    <property type="entry name" value="Phage_capsid"/>
    <property type="match status" value="1"/>
</dbReference>
<evidence type="ECO:0000313" key="4">
    <source>
        <dbReference type="Proteomes" id="UP000239504"/>
    </source>
</evidence>
<evidence type="ECO:0000313" key="3">
    <source>
        <dbReference type="EMBL" id="PQA87238.1"/>
    </source>
</evidence>
<name>A0A2S7K468_9PROT</name>
<comment type="subcellular location">
    <subcellularLocation>
        <location evidence="1">Virion</location>
    </subcellularLocation>
</comment>
<feature type="domain" description="Phage capsid-like C-terminal" evidence="2">
    <location>
        <begin position="123"/>
        <end position="409"/>
    </location>
</feature>
<dbReference type="Gene3D" id="3.30.2400.10">
    <property type="entry name" value="Major capsid protein gp5"/>
    <property type="match status" value="1"/>
</dbReference>
<dbReference type="Gene3D" id="3.30.2320.10">
    <property type="entry name" value="hypothetical protein PF0899 domain"/>
    <property type="match status" value="1"/>
</dbReference>
<dbReference type="RefSeq" id="WP_104830425.1">
    <property type="nucleotide sequence ID" value="NZ_PJCH01000009.1"/>
</dbReference>
<evidence type="ECO:0000259" key="2">
    <source>
        <dbReference type="Pfam" id="PF05065"/>
    </source>
</evidence>
<dbReference type="OrthoDB" id="9786516at2"/>
<comment type="caution">
    <text evidence="3">The sequence shown here is derived from an EMBL/GenBank/DDBJ whole genome shotgun (WGS) entry which is preliminary data.</text>
</comment>
<sequence>MSIETKADAPNAELRGAMREFLTAFEAFKDANDERLGALEEKSRDDVVLAEKVERINDAVTEQKAAVDRLALKTQRPEIGPAPARAEPDERKAAFMRYMRVGDATAAAALEAKSVNTGAGEEGGYLAPNEVERMINAAVKDISPIRQIASVREIGGNVFRKPVSNGDTVAGWVAETTARDSATTAPTLTALDFPTMELYAMPAASQTLLDDSIVDIEQWLADEVQTEFAVQESAAFIAGNGTTAPKGILTYDIAADASKDPDELGFIATGADGAFPASNPSDKLLDLIYLPKQAYRANGRFLMNRSVVGALRKFKDSEGNYLWQPNAEPGEPARLMGYPVTEAEDMPDIDSDTHSIAFGDFRRAYLIVDRVGVRVLRDPYSAKPYVLFYTTKRVGGGVQDFEAIKFLKFAS</sequence>
<evidence type="ECO:0000256" key="1">
    <source>
        <dbReference type="ARBA" id="ARBA00004328"/>
    </source>
</evidence>
<organism evidence="3 4">
    <name type="scientific">Hyphococcus luteus</name>
    <dbReference type="NCBI Taxonomy" id="2058213"/>
    <lineage>
        <taxon>Bacteria</taxon>
        <taxon>Pseudomonadati</taxon>
        <taxon>Pseudomonadota</taxon>
        <taxon>Alphaproteobacteria</taxon>
        <taxon>Parvularculales</taxon>
        <taxon>Parvularculaceae</taxon>
        <taxon>Hyphococcus</taxon>
    </lineage>
</organism>
<keyword evidence="4" id="KW-1185">Reference proteome</keyword>
<gene>
    <name evidence="3" type="ORF">CW354_12455</name>
</gene>
<dbReference type="AlphaFoldDB" id="A0A2S7K468"/>
<protein>
    <submittedName>
        <fullName evidence="3">Phage major capsid protein</fullName>
    </submittedName>
</protein>